<protein>
    <submittedName>
        <fullName evidence="1">Uncharacterized protein</fullName>
    </submittedName>
</protein>
<gene>
    <name evidence="1" type="ORF">B1B_06700</name>
</gene>
<accession>T1B2Q5</accession>
<feature type="non-terminal residue" evidence="1">
    <location>
        <position position="121"/>
    </location>
</feature>
<reference evidence="1" key="1">
    <citation type="submission" date="2013-08" db="EMBL/GenBank/DDBJ databases">
        <authorList>
            <person name="Mendez C."/>
            <person name="Richter M."/>
            <person name="Ferrer M."/>
            <person name="Sanchez J."/>
        </authorList>
    </citation>
    <scope>NUCLEOTIDE SEQUENCE</scope>
</reference>
<reference evidence="1" key="2">
    <citation type="journal article" date="2014" name="ISME J.">
        <title>Microbial stratification in low pH oxic and suboxic macroscopic growths along an acid mine drainage.</title>
        <authorList>
            <person name="Mendez-Garcia C."/>
            <person name="Mesa V."/>
            <person name="Sprenger R.R."/>
            <person name="Richter M."/>
            <person name="Diez M.S."/>
            <person name="Solano J."/>
            <person name="Bargiela R."/>
            <person name="Golyshina O.V."/>
            <person name="Manteca A."/>
            <person name="Ramos J.L."/>
            <person name="Gallego J.R."/>
            <person name="Llorente I."/>
            <person name="Martins Dos Santos V.A."/>
            <person name="Jensen O.N."/>
            <person name="Pelaez A.I."/>
            <person name="Sanchez J."/>
            <person name="Ferrer M."/>
        </authorList>
    </citation>
    <scope>NUCLEOTIDE SEQUENCE</scope>
</reference>
<dbReference type="EMBL" id="AUZY01004241">
    <property type="protein sequence ID" value="EQD64142.1"/>
    <property type="molecule type" value="Genomic_DNA"/>
</dbReference>
<comment type="caution">
    <text evidence="1">The sequence shown here is derived from an EMBL/GenBank/DDBJ whole genome shotgun (WGS) entry which is preliminary data.</text>
</comment>
<evidence type="ECO:0000313" key="1">
    <source>
        <dbReference type="EMBL" id="EQD64142.1"/>
    </source>
</evidence>
<proteinExistence type="predicted"/>
<organism evidence="1">
    <name type="scientific">mine drainage metagenome</name>
    <dbReference type="NCBI Taxonomy" id="410659"/>
    <lineage>
        <taxon>unclassified sequences</taxon>
        <taxon>metagenomes</taxon>
        <taxon>ecological metagenomes</taxon>
    </lineage>
</organism>
<dbReference type="AlphaFoldDB" id="T1B2Q5"/>
<sequence length="121" mass="13529">MTRLDDAFQSLIVAHTTWDVERILDRLGKNLDWVPLGNNPENYGLITIGSDPFNGITERITNAMDAMIELEVELKPELKKCPTPRAAVEAIYGFKEGNLRDSRDPDIGSLASNIKVRFLDG</sequence>
<name>T1B2Q5_9ZZZZ</name>